<dbReference type="InterPro" id="IPR010359">
    <property type="entry name" value="IrrE_HExxH"/>
</dbReference>
<dbReference type="SUPFAM" id="SSF47413">
    <property type="entry name" value="lambda repressor-like DNA-binding domains"/>
    <property type="match status" value="1"/>
</dbReference>
<evidence type="ECO:0000256" key="1">
    <source>
        <dbReference type="ARBA" id="ARBA00007227"/>
    </source>
</evidence>
<dbReference type="EMBL" id="JANUBB010000015">
    <property type="protein sequence ID" value="MCS3953031.1"/>
    <property type="molecule type" value="Genomic_DNA"/>
</dbReference>
<protein>
    <submittedName>
        <fullName evidence="3">Zn-dependent peptidase ImmA (M78 family)/transcriptional regulator with XRE-family HTH domain</fullName>
    </submittedName>
</protein>
<comment type="caution">
    <text evidence="3">The sequence shown here is derived from an EMBL/GenBank/DDBJ whole genome shotgun (WGS) entry which is preliminary data.</text>
</comment>
<proteinExistence type="inferred from homology"/>
<dbReference type="SMART" id="SM00530">
    <property type="entry name" value="HTH_XRE"/>
    <property type="match status" value="1"/>
</dbReference>
<name>A0A9X2ZTE2_9BACT</name>
<gene>
    <name evidence="3" type="ORF">GGP83_003006</name>
</gene>
<feature type="domain" description="HTH cro/C1-type" evidence="2">
    <location>
        <begin position="3"/>
        <end position="50"/>
    </location>
</feature>
<dbReference type="Gene3D" id="1.10.10.2910">
    <property type="match status" value="1"/>
</dbReference>
<dbReference type="InterPro" id="IPR052345">
    <property type="entry name" value="Rad_response_metalloprotease"/>
</dbReference>
<dbReference type="InterPro" id="IPR010982">
    <property type="entry name" value="Lambda_DNA-bd_dom_sf"/>
</dbReference>
<comment type="similarity">
    <text evidence="1">Belongs to the short-chain fatty acyl-CoA assimilation regulator (ScfR) family.</text>
</comment>
<dbReference type="Pfam" id="PF06114">
    <property type="entry name" value="Peptidase_M78"/>
    <property type="match status" value="1"/>
</dbReference>
<dbReference type="AlphaFoldDB" id="A0A9X2ZTE2"/>
<evidence type="ECO:0000313" key="4">
    <source>
        <dbReference type="Proteomes" id="UP001155010"/>
    </source>
</evidence>
<dbReference type="PROSITE" id="PS50943">
    <property type="entry name" value="HTH_CROC1"/>
    <property type="match status" value="1"/>
</dbReference>
<organism evidence="3 4">
    <name type="scientific">Salinibacter ruber</name>
    <dbReference type="NCBI Taxonomy" id="146919"/>
    <lineage>
        <taxon>Bacteria</taxon>
        <taxon>Pseudomonadati</taxon>
        <taxon>Rhodothermota</taxon>
        <taxon>Rhodothermia</taxon>
        <taxon>Rhodothermales</taxon>
        <taxon>Salinibacteraceae</taxon>
        <taxon>Salinibacter</taxon>
    </lineage>
</organism>
<dbReference type="CDD" id="cd00093">
    <property type="entry name" value="HTH_XRE"/>
    <property type="match status" value="1"/>
</dbReference>
<dbReference type="Pfam" id="PF01381">
    <property type="entry name" value="HTH_3"/>
    <property type="match status" value="1"/>
</dbReference>
<dbReference type="GO" id="GO:0003677">
    <property type="term" value="F:DNA binding"/>
    <property type="evidence" value="ECO:0007669"/>
    <property type="project" value="InterPro"/>
</dbReference>
<evidence type="ECO:0000313" key="3">
    <source>
        <dbReference type="EMBL" id="MCS3953031.1"/>
    </source>
</evidence>
<reference evidence="3" key="1">
    <citation type="submission" date="2022-08" db="EMBL/GenBank/DDBJ databases">
        <title>Genomic Encyclopedia of Type Strains, Phase V (KMG-V): Genome sequencing to study the core and pangenomes of soil and plant-associated prokaryotes.</title>
        <authorList>
            <person name="Whitman W."/>
        </authorList>
    </citation>
    <scope>NUCLEOTIDE SEQUENCE</scope>
    <source>
        <strain evidence="3">SP2017</strain>
    </source>
</reference>
<sequence length="334" mass="38723">MLRGLNQRELAAKIDRSKTTVSKYEREITLPDSAKLMDIAEALDIDLSYFLRNPRVGDIEPAYRKFSSMLVKEENAIVERIRDWLERYLEVESILEIDALDFEWPEEFPYRVSSMEEIEQAALHLRDAWDIGRDPIENLTERLEDHALRVGSIEAPDDFDACAFEAQVDGGIPVIMFNEKYPGDRQRFSIAHELGHFVLEVGGELEEEKACDRFSGAFLVPRDVFVNDVGEERRRISQRELELLKQKYGVSMQALVYRMKDLSILSDHHAGQIFRWFRETGNYKEEPGEPVPREQPQRFERMVQHALAEELISDRRAAELLGRNAEDLPEPVLA</sequence>
<dbReference type="Gene3D" id="1.10.260.40">
    <property type="entry name" value="lambda repressor-like DNA-binding domains"/>
    <property type="match status" value="1"/>
</dbReference>
<dbReference type="PANTHER" id="PTHR43236:SF1">
    <property type="entry name" value="BLL7220 PROTEIN"/>
    <property type="match status" value="1"/>
</dbReference>
<dbReference type="InterPro" id="IPR001387">
    <property type="entry name" value="Cro/C1-type_HTH"/>
</dbReference>
<dbReference type="PANTHER" id="PTHR43236">
    <property type="entry name" value="ANTITOXIN HIGA1"/>
    <property type="match status" value="1"/>
</dbReference>
<evidence type="ECO:0000259" key="2">
    <source>
        <dbReference type="PROSITE" id="PS50943"/>
    </source>
</evidence>
<dbReference type="Proteomes" id="UP001155010">
    <property type="component" value="Unassembled WGS sequence"/>
</dbReference>
<accession>A0A9X2ZTE2</accession>